<protein>
    <submittedName>
        <fullName evidence="1">Uncharacterized protein</fullName>
    </submittedName>
</protein>
<accession>A0ABR3IQP1</accession>
<name>A0ABR3IQP1_9AGAR</name>
<reference evidence="2" key="1">
    <citation type="submission" date="2024-06" db="EMBL/GenBank/DDBJ databases">
        <title>Multi-omics analyses provide insights into the biosynthesis of the anticancer antibiotic pleurotin in Hohenbuehelia grisea.</title>
        <authorList>
            <person name="Weaver J.A."/>
            <person name="Alberti F."/>
        </authorList>
    </citation>
    <scope>NUCLEOTIDE SEQUENCE [LARGE SCALE GENOMIC DNA]</scope>
    <source>
        <strain evidence="2">T-177</strain>
    </source>
</reference>
<keyword evidence="2" id="KW-1185">Reference proteome</keyword>
<evidence type="ECO:0000313" key="1">
    <source>
        <dbReference type="EMBL" id="KAL0945613.1"/>
    </source>
</evidence>
<dbReference type="Proteomes" id="UP001556367">
    <property type="component" value="Unassembled WGS sequence"/>
</dbReference>
<comment type="caution">
    <text evidence="1">The sequence shown here is derived from an EMBL/GenBank/DDBJ whole genome shotgun (WGS) entry which is preliminary data.</text>
</comment>
<proteinExistence type="predicted"/>
<evidence type="ECO:0000313" key="2">
    <source>
        <dbReference type="Proteomes" id="UP001556367"/>
    </source>
</evidence>
<dbReference type="EMBL" id="JASNQZ010000017">
    <property type="protein sequence ID" value="KAL0945613.1"/>
    <property type="molecule type" value="Genomic_DNA"/>
</dbReference>
<gene>
    <name evidence="1" type="ORF">HGRIS_014768</name>
</gene>
<sequence>MSNETLSPYVIEGDHEVVRYTHPYLFTRDQGKTVTVWSCANASKAPSACGTLESGQLGWPMFTYVLSPQHIVIHSYSQEAFGTSTLSVYSIPDVQLLDSLQLGYVNGIEPDEPEAGQTSLLGVVDGRIAVWTNGSTSANGFIRIYTPAENGKLTVLQELHPAPGGPALAVDSVAREYLTPQLVHLTADDFVGSLVFHPSSVVHLVRWSSQTSQAVAHSAEFACTRTVPDFNGVMHASLQDHLFVSSTNAIITAHYEYPLDFVDHAPVTAIRSLDSSSLKLNWCTSVNQKVDALRYSAAAGVVLATGVIWKDGGGEWGIIVLDAQTGDTRRVERIGQPKTPCGKMSGGLADVSCDVTPSGENLVVVFGDGQLATCSVAQFVEHGLAREEDVDEDGLRKVTTLACADVPLSEPTNSKARTQARKAKENGRWRWVDAAFIGDGQVILKPESGRGFATLSFGEKRAD</sequence>
<dbReference type="SUPFAM" id="SSF69322">
    <property type="entry name" value="Tricorn protease domain 2"/>
    <property type="match status" value="1"/>
</dbReference>
<organism evidence="1 2">
    <name type="scientific">Hohenbuehelia grisea</name>
    <dbReference type="NCBI Taxonomy" id="104357"/>
    <lineage>
        <taxon>Eukaryota</taxon>
        <taxon>Fungi</taxon>
        <taxon>Dikarya</taxon>
        <taxon>Basidiomycota</taxon>
        <taxon>Agaricomycotina</taxon>
        <taxon>Agaricomycetes</taxon>
        <taxon>Agaricomycetidae</taxon>
        <taxon>Agaricales</taxon>
        <taxon>Pleurotineae</taxon>
        <taxon>Pleurotaceae</taxon>
        <taxon>Hohenbuehelia</taxon>
    </lineage>
</organism>